<keyword evidence="3" id="KW-1185">Reference proteome</keyword>
<protein>
    <recommendedName>
        <fullName evidence="1">Reverse transcriptase domain-containing protein</fullName>
    </recommendedName>
</protein>
<dbReference type="Proteomes" id="UP001176940">
    <property type="component" value="Unassembled WGS sequence"/>
</dbReference>
<dbReference type="InterPro" id="IPR020405">
    <property type="entry name" value="Atypical_DUSP_subfamA"/>
</dbReference>
<evidence type="ECO:0000313" key="2">
    <source>
        <dbReference type="EMBL" id="CAJ0964621.1"/>
    </source>
</evidence>
<dbReference type="PANTHER" id="PTHR21301:SF12">
    <property type="match status" value="1"/>
</dbReference>
<dbReference type="PRINTS" id="PR01909">
    <property type="entry name" value="ADSPHPHTASEA"/>
</dbReference>
<evidence type="ECO:0000259" key="1">
    <source>
        <dbReference type="PROSITE" id="PS50878"/>
    </source>
</evidence>
<dbReference type="EMBL" id="CAUEEQ010062010">
    <property type="protein sequence ID" value="CAJ0964621.1"/>
    <property type="molecule type" value="Genomic_DNA"/>
</dbReference>
<dbReference type="PROSITE" id="PS50878">
    <property type="entry name" value="RT_POL"/>
    <property type="match status" value="1"/>
</dbReference>
<gene>
    <name evidence="2" type="ORF">RIMI_LOCUS19425840</name>
</gene>
<sequence>MDVNSLYTSISYEKGISASKSSLDLLRLVLYENFFLFENTYTYIQQQGTAMGSNVAPVYTNAFMNSFEESFVYTDDRFKQHISCYLRYIDDIFFIWVGPTDLLLAFHQSLNSIYPELQFTMHYDLNRISFLDTLGNKDDQGHLSTDVYSKPTDCNLLHYSSSHPKATWNSLPRSQFTRVAKIVLDPDILPVRLEDMSKNLGRGITPNICLTMKNYGKTANDKYELWKLGITHVLNAAHGRRYSEGNPDFYGTTITYHGVPANDVPEFDMSKYFYSAAAFIHKALTTPGGKSLKSAYDKFSNYYFCYNAPD</sequence>
<dbReference type="InterPro" id="IPR000477">
    <property type="entry name" value="RT_dom"/>
</dbReference>
<dbReference type="InterPro" id="IPR029021">
    <property type="entry name" value="Prot-tyrosine_phosphatase-like"/>
</dbReference>
<proteinExistence type="predicted"/>
<comment type="caution">
    <text evidence="2">The sequence shown here is derived from an EMBL/GenBank/DDBJ whole genome shotgun (WGS) entry which is preliminary data.</text>
</comment>
<name>A0ABN9MGD8_9NEOB</name>
<reference evidence="2" key="1">
    <citation type="submission" date="2023-07" db="EMBL/GenBank/DDBJ databases">
        <authorList>
            <person name="Stuckert A."/>
        </authorList>
    </citation>
    <scope>NUCLEOTIDE SEQUENCE</scope>
</reference>
<dbReference type="SUPFAM" id="SSF52799">
    <property type="entry name" value="(Phosphotyrosine protein) phosphatases II"/>
    <property type="match status" value="1"/>
</dbReference>
<evidence type="ECO:0000313" key="3">
    <source>
        <dbReference type="Proteomes" id="UP001176940"/>
    </source>
</evidence>
<dbReference type="PRINTS" id="PR01908">
    <property type="entry name" value="ADSPHPHTASE"/>
</dbReference>
<accession>A0ABN9MGD8</accession>
<organism evidence="2 3">
    <name type="scientific">Ranitomeya imitator</name>
    <name type="common">mimic poison frog</name>
    <dbReference type="NCBI Taxonomy" id="111125"/>
    <lineage>
        <taxon>Eukaryota</taxon>
        <taxon>Metazoa</taxon>
        <taxon>Chordata</taxon>
        <taxon>Craniata</taxon>
        <taxon>Vertebrata</taxon>
        <taxon>Euteleostomi</taxon>
        <taxon>Amphibia</taxon>
        <taxon>Batrachia</taxon>
        <taxon>Anura</taxon>
        <taxon>Neobatrachia</taxon>
        <taxon>Hyloidea</taxon>
        <taxon>Dendrobatidae</taxon>
        <taxon>Dendrobatinae</taxon>
        <taxon>Ranitomeya</taxon>
    </lineage>
</organism>
<dbReference type="PANTHER" id="PTHR21301">
    <property type="entry name" value="REVERSE TRANSCRIPTASE"/>
    <property type="match status" value="1"/>
</dbReference>
<dbReference type="Gene3D" id="3.90.190.10">
    <property type="entry name" value="Protein tyrosine phosphatase superfamily"/>
    <property type="match status" value="1"/>
</dbReference>
<feature type="domain" description="Reverse transcriptase" evidence="1">
    <location>
        <begin position="1"/>
        <end position="147"/>
    </location>
</feature>